<feature type="domain" description="Amidase" evidence="6">
    <location>
        <begin position="80"/>
        <end position="566"/>
    </location>
</feature>
<dbReference type="AlphaFoldDB" id="A0A5C5G5X1"/>
<keyword evidence="8" id="KW-1185">Reference proteome</keyword>
<evidence type="ECO:0000256" key="4">
    <source>
        <dbReference type="ARBA" id="ARBA00022801"/>
    </source>
</evidence>
<organism evidence="7 8">
    <name type="scientific">Rhodotorula diobovata</name>
    <dbReference type="NCBI Taxonomy" id="5288"/>
    <lineage>
        <taxon>Eukaryota</taxon>
        <taxon>Fungi</taxon>
        <taxon>Dikarya</taxon>
        <taxon>Basidiomycota</taxon>
        <taxon>Pucciniomycotina</taxon>
        <taxon>Microbotryomycetes</taxon>
        <taxon>Sporidiobolales</taxon>
        <taxon>Sporidiobolaceae</taxon>
        <taxon>Rhodotorula</taxon>
    </lineage>
</organism>
<dbReference type="PROSITE" id="PS00571">
    <property type="entry name" value="AMIDASES"/>
    <property type="match status" value="1"/>
</dbReference>
<sequence length="580" mass="63391">MTDHADWQRRAADKRAAQLELIPPAWRLPAPSTSLLPSDVRDVPHTSGILSDAELVITEETDAQVVLDKISRGEWTSTAVATAFCKRAAIAQQLTNCLTEPLFDRALARAAELDAHFATTGCLVGPLHGLPVSLKEQFDIEGVESTMGFVSRIGHVSQDSAALVKVLESLGAVIHCRTNIPQALLSDESINNVFGRVLNPLNTALTAGGSSGGEAALLAMRGSPLGVGTDLGGSIRKPASFCGLYSLRPTSRRLPYAGASNTFDGAEALESVVGPMATSLESLRVFMRAVISAKPWEYDPRVVEREWDDELARARGDEGKKCFAVMHSDGLVRPQPPLERGMRELAEKLSAAGHEVVEWEPLDHAGAQELVSRIFDADGGEDVRRWIGNSGEPLLPQVFASQYPAMSLYESWQVSRAALSCALRRCGQLAHLASAPQLNKRRDAYRQRFLSTYLSTRNRPDAQTNRPIDAIICPMCPHLAAPHLDSPRPAGLITYTTVWSLLDLPCYTFPVGTVDPKLDPKPPPGAYEPMSDIDRDNWEVYSPERFERAPIVLQLVSPRRFREDELLGLGEVIERALSRA</sequence>
<feature type="active site" description="Charge relay system" evidence="5">
    <location>
        <position position="135"/>
    </location>
</feature>
<reference evidence="7 8" key="1">
    <citation type="submission" date="2019-03" db="EMBL/GenBank/DDBJ databases">
        <title>Rhodosporidium diobovatum UCD-FST 08-225 genome sequencing, assembly, and annotation.</title>
        <authorList>
            <person name="Fakankun I.U."/>
            <person name="Fristensky B."/>
            <person name="Levin D.B."/>
        </authorList>
    </citation>
    <scope>NUCLEOTIDE SEQUENCE [LARGE SCALE GENOMIC DNA]</scope>
    <source>
        <strain evidence="7 8">UCD-FST 08-225</strain>
    </source>
</reference>
<dbReference type="Proteomes" id="UP000311382">
    <property type="component" value="Unassembled WGS sequence"/>
</dbReference>
<name>A0A5C5G5X1_9BASI</name>
<dbReference type="EMBL" id="SOZI01000008">
    <property type="protein sequence ID" value="TNY23762.1"/>
    <property type="molecule type" value="Genomic_DNA"/>
</dbReference>
<evidence type="ECO:0000313" key="7">
    <source>
        <dbReference type="EMBL" id="TNY23762.1"/>
    </source>
</evidence>
<feature type="active site" description="Acyl-ester intermediate" evidence="5">
    <location>
        <position position="234"/>
    </location>
</feature>
<comment type="catalytic activity">
    <reaction evidence="1">
        <text>a monocarboxylic acid amide + H2O = a monocarboxylate + NH4(+)</text>
        <dbReference type="Rhea" id="RHEA:12020"/>
        <dbReference type="ChEBI" id="CHEBI:15377"/>
        <dbReference type="ChEBI" id="CHEBI:28938"/>
        <dbReference type="ChEBI" id="CHEBI:35757"/>
        <dbReference type="ChEBI" id="CHEBI:83628"/>
        <dbReference type="EC" id="3.5.1.4"/>
    </reaction>
</comment>
<keyword evidence="4" id="KW-0378">Hydrolase</keyword>
<dbReference type="SUPFAM" id="SSF75304">
    <property type="entry name" value="Amidase signature (AS) enzymes"/>
    <property type="match status" value="1"/>
</dbReference>
<dbReference type="GO" id="GO:0004040">
    <property type="term" value="F:amidase activity"/>
    <property type="evidence" value="ECO:0007669"/>
    <property type="project" value="UniProtKB-EC"/>
</dbReference>
<dbReference type="PIRSF" id="PIRSF001221">
    <property type="entry name" value="Amidase_fungi"/>
    <property type="match status" value="1"/>
</dbReference>
<dbReference type="Pfam" id="PF01425">
    <property type="entry name" value="Amidase"/>
    <property type="match status" value="1"/>
</dbReference>
<accession>A0A5C5G5X1</accession>
<gene>
    <name evidence="7" type="ORF">DMC30DRAFT_444092</name>
</gene>
<evidence type="ECO:0000313" key="8">
    <source>
        <dbReference type="Proteomes" id="UP000311382"/>
    </source>
</evidence>
<evidence type="ECO:0000259" key="6">
    <source>
        <dbReference type="Pfam" id="PF01425"/>
    </source>
</evidence>
<dbReference type="STRING" id="5288.A0A5C5G5X1"/>
<protein>
    <recommendedName>
        <fullName evidence="3">amidase</fullName>
        <ecNumber evidence="3">3.5.1.4</ecNumber>
    </recommendedName>
</protein>
<evidence type="ECO:0000256" key="1">
    <source>
        <dbReference type="ARBA" id="ARBA00001311"/>
    </source>
</evidence>
<dbReference type="Gene3D" id="3.90.1300.10">
    <property type="entry name" value="Amidase signature (AS) domain"/>
    <property type="match status" value="1"/>
</dbReference>
<dbReference type="InterPro" id="IPR023631">
    <property type="entry name" value="Amidase_dom"/>
</dbReference>
<dbReference type="PANTHER" id="PTHR46072">
    <property type="entry name" value="AMIDASE-RELATED-RELATED"/>
    <property type="match status" value="1"/>
</dbReference>
<evidence type="ECO:0000256" key="5">
    <source>
        <dbReference type="PIRSR" id="PIRSR001221-1"/>
    </source>
</evidence>
<dbReference type="InterPro" id="IPR020556">
    <property type="entry name" value="Amidase_CS"/>
</dbReference>
<evidence type="ECO:0000256" key="2">
    <source>
        <dbReference type="ARBA" id="ARBA00009199"/>
    </source>
</evidence>
<dbReference type="OrthoDB" id="6428749at2759"/>
<dbReference type="InterPro" id="IPR036928">
    <property type="entry name" value="AS_sf"/>
</dbReference>
<dbReference type="EC" id="3.5.1.4" evidence="3"/>
<proteinExistence type="inferred from homology"/>
<evidence type="ECO:0000256" key="3">
    <source>
        <dbReference type="ARBA" id="ARBA00012922"/>
    </source>
</evidence>
<feature type="active site" description="Charge relay system" evidence="5">
    <location>
        <position position="210"/>
    </location>
</feature>
<comment type="caution">
    <text evidence="7">The sequence shown here is derived from an EMBL/GenBank/DDBJ whole genome shotgun (WGS) entry which is preliminary data.</text>
</comment>
<comment type="similarity">
    <text evidence="2">Belongs to the amidase family.</text>
</comment>